<proteinExistence type="predicted"/>
<dbReference type="Gene3D" id="1.25.40.10">
    <property type="entry name" value="Tetratricopeptide repeat domain"/>
    <property type="match status" value="1"/>
</dbReference>
<name>A0A918X9G0_9ACTN</name>
<evidence type="ECO:0008006" key="4">
    <source>
        <dbReference type="Google" id="ProtNLM"/>
    </source>
</evidence>
<accession>A0A918X9G0</accession>
<reference evidence="2" key="1">
    <citation type="journal article" date="2014" name="Int. J. Syst. Evol. Microbiol.">
        <title>Complete genome sequence of Corynebacterium casei LMG S-19264T (=DSM 44701T), isolated from a smear-ripened cheese.</title>
        <authorList>
            <consortium name="US DOE Joint Genome Institute (JGI-PGF)"/>
            <person name="Walter F."/>
            <person name="Albersmeier A."/>
            <person name="Kalinowski J."/>
            <person name="Ruckert C."/>
        </authorList>
    </citation>
    <scope>NUCLEOTIDE SEQUENCE</scope>
    <source>
        <strain evidence="2">JCM 4637</strain>
    </source>
</reference>
<reference evidence="2" key="2">
    <citation type="submission" date="2020-09" db="EMBL/GenBank/DDBJ databases">
        <authorList>
            <person name="Sun Q."/>
            <person name="Ohkuma M."/>
        </authorList>
    </citation>
    <scope>NUCLEOTIDE SEQUENCE</scope>
    <source>
        <strain evidence="2">JCM 4637</strain>
    </source>
</reference>
<dbReference type="AlphaFoldDB" id="A0A918X9G0"/>
<feature type="region of interest" description="Disordered" evidence="1">
    <location>
        <begin position="255"/>
        <end position="275"/>
    </location>
</feature>
<evidence type="ECO:0000313" key="3">
    <source>
        <dbReference type="Proteomes" id="UP000638353"/>
    </source>
</evidence>
<organism evidence="2 3">
    <name type="scientific">Streptomyces finlayi</name>
    <dbReference type="NCBI Taxonomy" id="67296"/>
    <lineage>
        <taxon>Bacteria</taxon>
        <taxon>Bacillati</taxon>
        <taxon>Actinomycetota</taxon>
        <taxon>Actinomycetes</taxon>
        <taxon>Kitasatosporales</taxon>
        <taxon>Streptomycetaceae</taxon>
        <taxon>Streptomyces</taxon>
    </lineage>
</organism>
<dbReference type="EMBL" id="BMVC01000036">
    <property type="protein sequence ID" value="GHD19805.1"/>
    <property type="molecule type" value="Genomic_DNA"/>
</dbReference>
<gene>
    <name evidence="2" type="ORF">GCM10010334_83760</name>
</gene>
<dbReference type="RefSeq" id="WP_189828626.1">
    <property type="nucleotide sequence ID" value="NZ_BMVC01000036.1"/>
</dbReference>
<comment type="caution">
    <text evidence="2">The sequence shown here is derived from an EMBL/GenBank/DDBJ whole genome shotgun (WGS) entry which is preliminary data.</text>
</comment>
<dbReference type="Proteomes" id="UP000638353">
    <property type="component" value="Unassembled WGS sequence"/>
</dbReference>
<evidence type="ECO:0000313" key="2">
    <source>
        <dbReference type="EMBL" id="GHD19805.1"/>
    </source>
</evidence>
<protein>
    <recommendedName>
        <fullName evidence="4">Tetratricopeptide repeat protein</fullName>
    </recommendedName>
</protein>
<dbReference type="InterPro" id="IPR011990">
    <property type="entry name" value="TPR-like_helical_dom_sf"/>
</dbReference>
<evidence type="ECO:0000256" key="1">
    <source>
        <dbReference type="SAM" id="MobiDB-lite"/>
    </source>
</evidence>
<dbReference type="SUPFAM" id="SSF48452">
    <property type="entry name" value="TPR-like"/>
    <property type="match status" value="1"/>
</dbReference>
<sequence>MGAWQVGTDVLAGEGRDREARIMAALKAYEGLGEPHQEERARWFLAHSLCGTGDMTLGEGLTARALGSFRELGDAWGTAAALTEAHDRHEQSRRPAAAHGFKAGEINAVLGLGARRAGDLDAAETHLRRVLDWHCEVGLDGANALLLAEPGFVAELRGEPERARELHESGCTTALATGDDRAVALALEGLADAHALAGRHADAARLLGTASAAQASRGAPLPVEEQGDVRRVAANCRAALGTSYEKVFAEGQALNPRERADGGGARLTGTVPGAS</sequence>